<evidence type="ECO:0000313" key="2">
    <source>
        <dbReference type="Proteomes" id="UP000177416"/>
    </source>
</evidence>
<sequence length="88" mass="10122">MAKKSILSSIDIASLINAMKLVFPTRDEVLAMIKDGTKHLPTKDDFYTRMDKLSGEIQKVRDEQELHGGQHRTLNDRLEKIEKQLRVS</sequence>
<organism evidence="1 2">
    <name type="scientific">Candidatus Gottesmanbacteria bacterium RIFCSPHIGHO2_01_FULL_46_14</name>
    <dbReference type="NCBI Taxonomy" id="1798380"/>
    <lineage>
        <taxon>Bacteria</taxon>
        <taxon>Candidatus Gottesmaniibacteriota</taxon>
    </lineage>
</organism>
<gene>
    <name evidence="1" type="ORF">A2875_01525</name>
</gene>
<dbReference type="EMBL" id="MFJJ01000063">
    <property type="protein sequence ID" value="OGG12431.1"/>
    <property type="molecule type" value="Genomic_DNA"/>
</dbReference>
<reference evidence="1 2" key="1">
    <citation type="journal article" date="2016" name="Nat. Commun.">
        <title>Thousands of microbial genomes shed light on interconnected biogeochemical processes in an aquifer system.</title>
        <authorList>
            <person name="Anantharaman K."/>
            <person name="Brown C.T."/>
            <person name="Hug L.A."/>
            <person name="Sharon I."/>
            <person name="Castelle C.J."/>
            <person name="Probst A.J."/>
            <person name="Thomas B.C."/>
            <person name="Singh A."/>
            <person name="Wilkins M.J."/>
            <person name="Karaoz U."/>
            <person name="Brodie E.L."/>
            <person name="Williams K.H."/>
            <person name="Hubbard S.S."/>
            <person name="Banfield J.F."/>
        </authorList>
    </citation>
    <scope>NUCLEOTIDE SEQUENCE [LARGE SCALE GENOMIC DNA]</scope>
</reference>
<evidence type="ECO:0000313" key="1">
    <source>
        <dbReference type="EMBL" id="OGG12431.1"/>
    </source>
</evidence>
<protein>
    <submittedName>
        <fullName evidence="1">Uncharacterized protein</fullName>
    </submittedName>
</protein>
<proteinExistence type="predicted"/>
<name>A0A1F5ZJ50_9BACT</name>
<dbReference type="Proteomes" id="UP000177416">
    <property type="component" value="Unassembled WGS sequence"/>
</dbReference>
<comment type="caution">
    <text evidence="1">The sequence shown here is derived from an EMBL/GenBank/DDBJ whole genome shotgun (WGS) entry which is preliminary data.</text>
</comment>
<dbReference type="AlphaFoldDB" id="A0A1F5ZJ50"/>
<accession>A0A1F5ZJ50</accession>